<dbReference type="PANTHER" id="PTHR35889">
    <property type="entry name" value="CYCLOINULO-OLIGOSACCHARIDE FRUCTANOTRANSFERASE-RELATED"/>
    <property type="match status" value="1"/>
</dbReference>
<feature type="domain" description="DUF2231" evidence="3">
    <location>
        <begin position="12"/>
        <end position="130"/>
    </location>
</feature>
<dbReference type="PANTHER" id="PTHR35889:SF3">
    <property type="entry name" value="F-BOX DOMAIN-CONTAINING PROTEIN"/>
    <property type="match status" value="1"/>
</dbReference>
<dbReference type="STRING" id="1121884.SAMN02745131_02649"/>
<dbReference type="AlphaFoldDB" id="A0A1M5BS33"/>
<dbReference type="Gene3D" id="3.80.10.10">
    <property type="entry name" value="Ribonuclease Inhibitor"/>
    <property type="match status" value="1"/>
</dbReference>
<protein>
    <submittedName>
        <fullName evidence="4">Uncharacterized membrane protein</fullName>
    </submittedName>
</protein>
<dbReference type="InterPro" id="IPR011429">
    <property type="entry name" value="Cyt_c_Planctomycete-type"/>
</dbReference>
<reference evidence="4 5" key="1">
    <citation type="submission" date="2016-11" db="EMBL/GenBank/DDBJ databases">
        <authorList>
            <person name="Jaros S."/>
            <person name="Januszkiewicz K."/>
            <person name="Wedrychowicz H."/>
        </authorList>
    </citation>
    <scope>NUCLEOTIDE SEQUENCE [LARGE SCALE GENOMIC DNA]</scope>
    <source>
        <strain evidence="4 5">DSM 18119</strain>
    </source>
</reference>
<dbReference type="GO" id="GO:0020037">
    <property type="term" value="F:heme binding"/>
    <property type="evidence" value="ECO:0007669"/>
    <property type="project" value="InterPro"/>
</dbReference>
<dbReference type="EMBL" id="FQUU01000011">
    <property type="protein sequence ID" value="SHF45210.1"/>
    <property type="molecule type" value="Genomic_DNA"/>
</dbReference>
<feature type="transmembrane region" description="Helical" evidence="1">
    <location>
        <begin position="12"/>
        <end position="33"/>
    </location>
</feature>
<feature type="transmembrane region" description="Helical" evidence="1">
    <location>
        <begin position="45"/>
        <end position="68"/>
    </location>
</feature>
<feature type="domain" description="Cytochrome C Planctomycete-type" evidence="2">
    <location>
        <begin position="174"/>
        <end position="232"/>
    </location>
</feature>
<sequence>MLLSVSEFIGRFHPVLVHLPIGILLLALLLQQLSRKEKYAVSSPVLKLIWLLGIGAALVSCITGFLLSNNGSYDGTIVSLHMWGGIAVTAVSLLVASRIFSGRLDALYKASSVLLLVLIIITGHLGGTLTHGEGYLSGATEAEKAPAPVVMPAGNIQEAQVYNDMVRPLLQARCYDCHGDKKQKGKLRLDSPEAILKGGKKGEVLVKGKAEESELIKRLLLPKDNDDHMPPKQKPQLTKDQIALLHWWVQQGAPFSKKVKDLEQPEKVKSVLAALQQPATPGAETDAPETPVEAADPKAIEALKNRGVVVLPIAQNSNYLSVNFISAGKVNDKDLSLLLPLKKQLIVLKLSDAPVTDAGVSLLSGMAGLRKLYLDHTQVTDKGITSLQKLERLQYLNLVGTSVSFNGLKQLRGLKELKTIYLYQTGIKGNEWTALQKIFPGVLIDTGGYHVPTLVTDTTVVKPKK</sequence>
<dbReference type="InterPro" id="IPR032675">
    <property type="entry name" value="LRR_dom_sf"/>
</dbReference>
<gene>
    <name evidence="4" type="ORF">SAMN02745131_02649</name>
</gene>
<keyword evidence="5" id="KW-1185">Reference proteome</keyword>
<dbReference type="Pfam" id="PF09990">
    <property type="entry name" value="DUF2231"/>
    <property type="match status" value="1"/>
</dbReference>
<name>A0A1M5BS33_9BACT</name>
<evidence type="ECO:0000256" key="1">
    <source>
        <dbReference type="SAM" id="Phobius"/>
    </source>
</evidence>
<organism evidence="4 5">
    <name type="scientific">Flavisolibacter ginsengisoli DSM 18119</name>
    <dbReference type="NCBI Taxonomy" id="1121884"/>
    <lineage>
        <taxon>Bacteria</taxon>
        <taxon>Pseudomonadati</taxon>
        <taxon>Bacteroidota</taxon>
        <taxon>Chitinophagia</taxon>
        <taxon>Chitinophagales</taxon>
        <taxon>Chitinophagaceae</taxon>
        <taxon>Flavisolibacter</taxon>
    </lineage>
</organism>
<evidence type="ECO:0000313" key="4">
    <source>
        <dbReference type="EMBL" id="SHF45210.1"/>
    </source>
</evidence>
<keyword evidence="1" id="KW-0812">Transmembrane</keyword>
<dbReference type="RefSeq" id="WP_072835819.1">
    <property type="nucleotide sequence ID" value="NZ_FQUU01000011.1"/>
</dbReference>
<dbReference type="SUPFAM" id="SSF52047">
    <property type="entry name" value="RNI-like"/>
    <property type="match status" value="1"/>
</dbReference>
<evidence type="ECO:0000259" key="3">
    <source>
        <dbReference type="Pfam" id="PF09990"/>
    </source>
</evidence>
<dbReference type="InterPro" id="IPR036909">
    <property type="entry name" value="Cyt_c-like_dom_sf"/>
</dbReference>
<evidence type="ECO:0000313" key="5">
    <source>
        <dbReference type="Proteomes" id="UP000184048"/>
    </source>
</evidence>
<dbReference type="OrthoDB" id="713772at2"/>
<dbReference type="SUPFAM" id="SSF46626">
    <property type="entry name" value="Cytochrome c"/>
    <property type="match status" value="1"/>
</dbReference>
<keyword evidence="1" id="KW-0472">Membrane</keyword>
<proteinExistence type="predicted"/>
<evidence type="ECO:0000259" key="2">
    <source>
        <dbReference type="Pfam" id="PF07635"/>
    </source>
</evidence>
<keyword evidence="1" id="KW-1133">Transmembrane helix</keyword>
<accession>A0A1M5BS33</accession>
<dbReference type="Proteomes" id="UP000184048">
    <property type="component" value="Unassembled WGS sequence"/>
</dbReference>
<dbReference type="InterPro" id="IPR019251">
    <property type="entry name" value="DUF2231_TM"/>
</dbReference>
<feature type="transmembrane region" description="Helical" evidence="1">
    <location>
        <begin position="80"/>
        <end position="100"/>
    </location>
</feature>
<feature type="transmembrane region" description="Helical" evidence="1">
    <location>
        <begin position="107"/>
        <end position="127"/>
    </location>
</feature>
<dbReference type="Pfam" id="PF07635">
    <property type="entry name" value="PSCyt1"/>
    <property type="match status" value="1"/>
</dbReference>
<dbReference type="GO" id="GO:0009055">
    <property type="term" value="F:electron transfer activity"/>
    <property type="evidence" value="ECO:0007669"/>
    <property type="project" value="InterPro"/>
</dbReference>